<dbReference type="Pfam" id="PF22589">
    <property type="entry name" value="SPMIP1"/>
    <property type="match status" value="1"/>
</dbReference>
<evidence type="ECO:0000313" key="2">
    <source>
        <dbReference type="EMBL" id="CAF1025763.1"/>
    </source>
</evidence>
<accession>A0A814IN06</accession>
<comment type="caution">
    <text evidence="2">The sequence shown here is derived from an EMBL/GenBank/DDBJ whole genome shotgun (WGS) entry which is preliminary data.</text>
</comment>
<dbReference type="InterPro" id="IPR054323">
    <property type="entry name" value="SPMIP1_C"/>
</dbReference>
<feature type="domain" description="Sperm microtubule inner protein 1 C-terminal" evidence="1">
    <location>
        <begin position="69"/>
        <end position="178"/>
    </location>
</feature>
<dbReference type="Proteomes" id="UP000663832">
    <property type="component" value="Unassembled WGS sequence"/>
</dbReference>
<dbReference type="OrthoDB" id="410807at2759"/>
<evidence type="ECO:0000313" key="3">
    <source>
        <dbReference type="Proteomes" id="UP000663832"/>
    </source>
</evidence>
<gene>
    <name evidence="2" type="ORF">QVE165_LOCUS16257</name>
</gene>
<keyword evidence="3" id="KW-1185">Reference proteome</keyword>
<dbReference type="AlphaFoldDB" id="A0A814IN06"/>
<organism evidence="2 3">
    <name type="scientific">Adineta steineri</name>
    <dbReference type="NCBI Taxonomy" id="433720"/>
    <lineage>
        <taxon>Eukaryota</taxon>
        <taxon>Metazoa</taxon>
        <taxon>Spiralia</taxon>
        <taxon>Gnathifera</taxon>
        <taxon>Rotifera</taxon>
        <taxon>Eurotatoria</taxon>
        <taxon>Bdelloidea</taxon>
        <taxon>Adinetida</taxon>
        <taxon>Adinetidae</taxon>
        <taxon>Adineta</taxon>
    </lineage>
</organism>
<dbReference type="EMBL" id="CAJNOM010000090">
    <property type="protein sequence ID" value="CAF1025763.1"/>
    <property type="molecule type" value="Genomic_DNA"/>
</dbReference>
<evidence type="ECO:0000259" key="1">
    <source>
        <dbReference type="Pfam" id="PF22589"/>
    </source>
</evidence>
<dbReference type="PANTHER" id="PTHR35826">
    <property type="entry name" value="PROTEIN ATP6V1FNB-LIKE"/>
    <property type="match status" value="1"/>
</dbReference>
<reference evidence="2" key="1">
    <citation type="submission" date="2021-02" db="EMBL/GenBank/DDBJ databases">
        <authorList>
            <person name="Nowell W R."/>
        </authorList>
    </citation>
    <scope>NUCLEOTIDE SEQUENCE</scope>
</reference>
<dbReference type="PANTHER" id="PTHR35826:SF1">
    <property type="entry name" value="PROTEIN ATP6V1FNB-LIKE"/>
    <property type="match status" value="1"/>
</dbReference>
<proteinExistence type="predicted"/>
<sequence length="179" mass="21344">MARMTLDTRSQNAWKELIEKEAVTRISWNQRFKPNSNDDEWFKRAFYTQATSKPTARFLPTIVFPPKAKSRHNPIDTLDELEKKTDTEHNSHILQEMYPVEKEYKDVLKDGFSKEGKGRYKYLNLRNEIPLEQKYQYPVTSTMEYGWKLNTNKDQFKVPLHARGKLIEDSFYRRNGAFQ</sequence>
<name>A0A814IN06_9BILA</name>
<protein>
    <recommendedName>
        <fullName evidence="1">Sperm microtubule inner protein 1 C-terminal domain-containing protein</fullName>
    </recommendedName>
</protein>